<evidence type="ECO:0000256" key="3">
    <source>
        <dbReference type="ARBA" id="ARBA00022989"/>
    </source>
</evidence>
<sequence length="404" mass="45538">MLYLLSLIIIFLPVYMVRFEVLNIPTTLLEVLIWLAFLIQIVLDKKLILPKNIKIYLSLGLIILAGTISTLIAPDKNIALGQLKAFIIDPIIFAWLIWRTQPRVSKVRPTIICDSLIVSSTLMAILAISQKCLDITTNDGRIVGIFSFEANASANYLAMYLAPAFALSTLRFVCSKRYKIYYLIASILIIIGVYLTGSRGAILADIIAVFIVLWQYIADKNKISKVYKIGMSIGLALLLLIATYLARVNLSAKEGSGRVSNSNNIRYEIWKTTLKIETENTKNFFLGVGLGNYQNYFTNYTADQGNYPEFISPRALMPHNLFLSFWVQGGLLMLCVFIYLIILAFIKSYKNQKYPILAGLLTIIIIGLVDTPYWKNDLVIIFWIFLTLGIVSKPDNNSKLISQN</sequence>
<feature type="transmembrane region" description="Helical" evidence="5">
    <location>
        <begin position="229"/>
        <end position="246"/>
    </location>
</feature>
<dbReference type="PANTHER" id="PTHR37422:SF13">
    <property type="entry name" value="LIPOPOLYSACCHARIDE BIOSYNTHESIS PROTEIN PA4999-RELATED"/>
    <property type="match status" value="1"/>
</dbReference>
<evidence type="ECO:0000256" key="4">
    <source>
        <dbReference type="ARBA" id="ARBA00023136"/>
    </source>
</evidence>
<evidence type="ECO:0000256" key="5">
    <source>
        <dbReference type="SAM" id="Phobius"/>
    </source>
</evidence>
<evidence type="ECO:0000259" key="6">
    <source>
        <dbReference type="Pfam" id="PF04932"/>
    </source>
</evidence>
<reference evidence="7 8" key="1">
    <citation type="journal article" date="2015" name="Nature">
        <title>rRNA introns, odd ribosomes, and small enigmatic genomes across a large radiation of phyla.</title>
        <authorList>
            <person name="Brown C.T."/>
            <person name="Hug L.A."/>
            <person name="Thomas B.C."/>
            <person name="Sharon I."/>
            <person name="Castelle C.J."/>
            <person name="Singh A."/>
            <person name="Wilkins M.J."/>
            <person name="Williams K.H."/>
            <person name="Banfield J.F."/>
        </authorList>
    </citation>
    <scope>NUCLEOTIDE SEQUENCE [LARGE SCALE GENOMIC DNA]</scope>
</reference>
<accession>A0A0G0D6Q2</accession>
<feature type="transmembrane region" description="Helical" evidence="5">
    <location>
        <begin position="201"/>
        <end position="217"/>
    </location>
</feature>
<dbReference type="PANTHER" id="PTHR37422">
    <property type="entry name" value="TEICHURONIC ACID BIOSYNTHESIS PROTEIN TUAE"/>
    <property type="match status" value="1"/>
</dbReference>
<feature type="transmembrane region" description="Helical" evidence="5">
    <location>
        <begin position="180"/>
        <end position="195"/>
    </location>
</feature>
<feature type="transmembrane region" description="Helical" evidence="5">
    <location>
        <begin position="26"/>
        <end position="43"/>
    </location>
</feature>
<evidence type="ECO:0000313" key="8">
    <source>
        <dbReference type="Proteomes" id="UP000034316"/>
    </source>
</evidence>
<feature type="transmembrane region" description="Helical" evidence="5">
    <location>
        <begin position="79"/>
        <end position="98"/>
    </location>
</feature>
<name>A0A0G0D6Q2_9BACT</name>
<evidence type="ECO:0000256" key="1">
    <source>
        <dbReference type="ARBA" id="ARBA00004141"/>
    </source>
</evidence>
<feature type="transmembrane region" description="Helical" evidence="5">
    <location>
        <begin position="55"/>
        <end position="73"/>
    </location>
</feature>
<feature type="transmembrane region" description="Helical" evidence="5">
    <location>
        <begin position="110"/>
        <end position="129"/>
    </location>
</feature>
<proteinExistence type="predicted"/>
<keyword evidence="2 5" id="KW-0812">Transmembrane</keyword>
<dbReference type="InterPro" id="IPR051533">
    <property type="entry name" value="WaaL-like"/>
</dbReference>
<gene>
    <name evidence="7" type="ORF">UR93_C0005G0029</name>
</gene>
<keyword evidence="3 5" id="KW-1133">Transmembrane helix</keyword>
<feature type="transmembrane region" description="Helical" evidence="5">
    <location>
        <begin position="380"/>
        <end position="396"/>
    </location>
</feature>
<protein>
    <recommendedName>
        <fullName evidence="6">O-antigen ligase-related domain-containing protein</fullName>
    </recommendedName>
</protein>
<comment type="caution">
    <text evidence="7">The sequence shown here is derived from an EMBL/GenBank/DDBJ whole genome shotgun (WGS) entry which is preliminary data.</text>
</comment>
<dbReference type="Pfam" id="PF04932">
    <property type="entry name" value="Wzy_C"/>
    <property type="match status" value="1"/>
</dbReference>
<evidence type="ECO:0000256" key="2">
    <source>
        <dbReference type="ARBA" id="ARBA00022692"/>
    </source>
</evidence>
<feature type="transmembrane region" description="Helical" evidence="5">
    <location>
        <begin position="156"/>
        <end position="173"/>
    </location>
</feature>
<keyword evidence="4 5" id="KW-0472">Membrane</keyword>
<dbReference type="AlphaFoldDB" id="A0A0G0D6Q2"/>
<comment type="subcellular location">
    <subcellularLocation>
        <location evidence="1">Membrane</location>
        <topology evidence="1">Multi-pass membrane protein</topology>
    </subcellularLocation>
</comment>
<dbReference type="GO" id="GO:0016020">
    <property type="term" value="C:membrane"/>
    <property type="evidence" value="ECO:0007669"/>
    <property type="project" value="UniProtKB-SubCell"/>
</dbReference>
<organism evidence="7 8">
    <name type="scientific">Berkelbacteria bacterium GW2011_GWA2_35_9</name>
    <dbReference type="NCBI Taxonomy" id="1618333"/>
    <lineage>
        <taxon>Bacteria</taxon>
        <taxon>Candidatus Berkelbacteria</taxon>
    </lineage>
</organism>
<feature type="transmembrane region" description="Helical" evidence="5">
    <location>
        <begin position="354"/>
        <end position="374"/>
    </location>
</feature>
<dbReference type="InterPro" id="IPR007016">
    <property type="entry name" value="O-antigen_ligase-rel_domated"/>
</dbReference>
<dbReference type="Proteomes" id="UP000034316">
    <property type="component" value="Unassembled WGS sequence"/>
</dbReference>
<dbReference type="STRING" id="1618333.UR93_C0005G0029"/>
<dbReference type="EMBL" id="LBRB01000005">
    <property type="protein sequence ID" value="KKP88973.1"/>
    <property type="molecule type" value="Genomic_DNA"/>
</dbReference>
<evidence type="ECO:0000313" key="7">
    <source>
        <dbReference type="EMBL" id="KKP88973.1"/>
    </source>
</evidence>
<feature type="transmembrane region" description="Helical" evidence="5">
    <location>
        <begin position="321"/>
        <end position="342"/>
    </location>
</feature>
<feature type="domain" description="O-antigen ligase-related" evidence="6">
    <location>
        <begin position="185"/>
        <end position="337"/>
    </location>
</feature>